<dbReference type="Proteomes" id="UP000819052">
    <property type="component" value="Unassembled WGS sequence"/>
</dbReference>
<evidence type="ECO:0000256" key="2">
    <source>
        <dbReference type="SAM" id="Phobius"/>
    </source>
</evidence>
<protein>
    <submittedName>
        <fullName evidence="3">DUF805 domain-containing protein</fullName>
    </submittedName>
</protein>
<gene>
    <name evidence="3" type="ORF">F1609_30490</name>
</gene>
<keyword evidence="2" id="KW-0812">Transmembrane</keyword>
<evidence type="ECO:0000256" key="1">
    <source>
        <dbReference type="SAM" id="MobiDB-lite"/>
    </source>
</evidence>
<feature type="transmembrane region" description="Helical" evidence="2">
    <location>
        <begin position="157"/>
        <end position="177"/>
    </location>
</feature>
<dbReference type="PANTHER" id="PTHR34980">
    <property type="entry name" value="INNER MEMBRANE PROTEIN-RELATED-RELATED"/>
    <property type="match status" value="1"/>
</dbReference>
<accession>A0ABX0MCP8</accession>
<feature type="region of interest" description="Disordered" evidence="1">
    <location>
        <begin position="1"/>
        <end position="39"/>
    </location>
</feature>
<organism evidence="3 4">
    <name type="scientific">Massilia aquatica</name>
    <dbReference type="NCBI Taxonomy" id="2609000"/>
    <lineage>
        <taxon>Bacteria</taxon>
        <taxon>Pseudomonadati</taxon>
        <taxon>Pseudomonadota</taxon>
        <taxon>Betaproteobacteria</taxon>
        <taxon>Burkholderiales</taxon>
        <taxon>Oxalobacteraceae</taxon>
        <taxon>Telluria group</taxon>
        <taxon>Massilia</taxon>
    </lineage>
</organism>
<keyword evidence="2" id="KW-1133">Transmembrane helix</keyword>
<reference evidence="3 4" key="1">
    <citation type="submission" date="2019-09" db="EMBL/GenBank/DDBJ databases">
        <title>Taxonomy of Antarctic Massilia spp.: description of Massilia rubra sp. nov., Massilia aquatica sp. nov., Massilia mucilaginosa sp. nov., Massilia frigida sp. nov. isolated from streams, lakes and regoliths.</title>
        <authorList>
            <person name="Holochova P."/>
            <person name="Sedlacek I."/>
            <person name="Kralova S."/>
            <person name="Maslanova I."/>
            <person name="Busse H.-J."/>
            <person name="Stankova E."/>
            <person name="Vrbovska V."/>
            <person name="Kovarovic V."/>
            <person name="Bartak M."/>
            <person name="Svec P."/>
            <person name="Pantucek R."/>
        </authorList>
    </citation>
    <scope>NUCLEOTIDE SEQUENCE [LARGE SCALE GENOMIC DNA]</scope>
    <source>
        <strain evidence="3 4">CCM 8693</strain>
    </source>
</reference>
<sequence>MPTQHQRPRTDHRRGARPLDNPYAAPASTNPAPDQRASYTPTPFSLDGRIGRLRFLVWAFLPAVVLLMLLAYLIGQLGLVERRGIVQLLVLAAGLVALAIALAMTRRRLHDLARPGWWALLILLPPVNLLLIGYLAYRAGDAGGNRYGPPPSENTTLVAAGMWGMLLLAVTAIAAQFEIR</sequence>
<feature type="transmembrane region" description="Helical" evidence="2">
    <location>
        <begin position="117"/>
        <end position="137"/>
    </location>
</feature>
<dbReference type="PANTHER" id="PTHR34980:SF3">
    <property type="entry name" value="BLR8105 PROTEIN"/>
    <property type="match status" value="1"/>
</dbReference>
<evidence type="ECO:0000313" key="3">
    <source>
        <dbReference type="EMBL" id="NHZ44453.1"/>
    </source>
</evidence>
<proteinExistence type="predicted"/>
<name>A0ABX0MCP8_9BURK</name>
<keyword evidence="4" id="KW-1185">Reference proteome</keyword>
<dbReference type="InterPro" id="IPR008523">
    <property type="entry name" value="DUF805"/>
</dbReference>
<dbReference type="Pfam" id="PF05656">
    <property type="entry name" value="DUF805"/>
    <property type="match status" value="1"/>
</dbReference>
<dbReference type="EMBL" id="VVIW01000032">
    <property type="protein sequence ID" value="NHZ44453.1"/>
    <property type="molecule type" value="Genomic_DNA"/>
</dbReference>
<comment type="caution">
    <text evidence="3">The sequence shown here is derived from an EMBL/GenBank/DDBJ whole genome shotgun (WGS) entry which is preliminary data.</text>
</comment>
<evidence type="ECO:0000313" key="4">
    <source>
        <dbReference type="Proteomes" id="UP000819052"/>
    </source>
</evidence>
<feature type="transmembrane region" description="Helical" evidence="2">
    <location>
        <begin position="85"/>
        <end position="105"/>
    </location>
</feature>
<feature type="transmembrane region" description="Helical" evidence="2">
    <location>
        <begin position="55"/>
        <end position="79"/>
    </location>
</feature>
<feature type="compositionally biased region" description="Polar residues" evidence="1">
    <location>
        <begin position="27"/>
        <end position="39"/>
    </location>
</feature>
<feature type="compositionally biased region" description="Basic residues" evidence="1">
    <location>
        <begin position="1"/>
        <end position="16"/>
    </location>
</feature>
<keyword evidence="2" id="KW-0472">Membrane</keyword>